<evidence type="ECO:0000256" key="5">
    <source>
        <dbReference type="SAM" id="Phobius"/>
    </source>
</evidence>
<comment type="caution">
    <text evidence="8">The sequence shown here is derived from an EMBL/GenBank/DDBJ whole genome shotgun (WGS) entry which is preliminary data.</text>
</comment>
<reference evidence="8 9" key="1">
    <citation type="submission" date="2023-03" db="EMBL/GenBank/DDBJ databases">
        <title>Whole genome sequence of the first Corynebacterium rouxii strains isolated in Brazil: a recent member of Corynebacterium diphtheriae complex.</title>
        <authorList>
            <person name="Vieira V."/>
            <person name="Ramos J.N."/>
            <person name="Araujo M.R.B."/>
            <person name="Baio P.V."/>
            <person name="Sant'Anna L.O."/>
            <person name="Veras J.F.C."/>
            <person name="Vieira E.M.D."/>
            <person name="Sousa M.A.B."/>
            <person name="Camargo C.H."/>
            <person name="Sacchi C.T."/>
            <person name="Campos K.R."/>
            <person name="Santos M.B.N."/>
            <person name="Bokermann S."/>
            <person name="Alvim L.B."/>
            <person name="Santos L.S."/>
            <person name="Mattos-Guaraldi A.L."/>
        </authorList>
    </citation>
    <scope>NUCLEOTIDE SEQUENCE [LARGE SCALE GENOMIC DNA]</scope>
    <source>
        <strain evidence="8 9">70862</strain>
    </source>
</reference>
<evidence type="ECO:0000256" key="2">
    <source>
        <dbReference type="ARBA" id="ARBA00022525"/>
    </source>
</evidence>
<organism evidence="8 9">
    <name type="scientific">Corynebacterium rouxii</name>
    <dbReference type="NCBI Taxonomy" id="2719119"/>
    <lineage>
        <taxon>Bacteria</taxon>
        <taxon>Bacillati</taxon>
        <taxon>Actinomycetota</taxon>
        <taxon>Actinomycetes</taxon>
        <taxon>Mycobacteriales</taxon>
        <taxon>Corynebacteriaceae</taxon>
        <taxon>Corynebacterium</taxon>
    </lineage>
</organism>
<dbReference type="InterPro" id="IPR013783">
    <property type="entry name" value="Ig-like_fold"/>
</dbReference>
<proteinExistence type="predicted"/>
<evidence type="ECO:0000256" key="1">
    <source>
        <dbReference type="ARBA" id="ARBA00004613"/>
    </source>
</evidence>
<keyword evidence="5" id="KW-0812">Transmembrane</keyword>
<dbReference type="Gene3D" id="2.60.40.10">
    <property type="entry name" value="Immunoglobulins"/>
    <property type="match status" value="2"/>
</dbReference>
<dbReference type="EMBL" id="JARUHM010000013">
    <property type="protein sequence ID" value="MDT9411808.1"/>
    <property type="molecule type" value="Genomic_DNA"/>
</dbReference>
<evidence type="ECO:0000313" key="8">
    <source>
        <dbReference type="EMBL" id="MDT9411808.1"/>
    </source>
</evidence>
<keyword evidence="3 6" id="KW-0732">Signal</keyword>
<keyword evidence="5" id="KW-0472">Membrane</keyword>
<keyword evidence="9" id="KW-1185">Reference proteome</keyword>
<dbReference type="RefSeq" id="WP_315644531.1">
    <property type="nucleotide sequence ID" value="NZ_JARUHM010000013.1"/>
</dbReference>
<evidence type="ECO:0000256" key="6">
    <source>
        <dbReference type="SAM" id="SignalP"/>
    </source>
</evidence>
<gene>
    <name evidence="8" type="ORF">P8T80_10580</name>
</gene>
<name>A0ABU3PPR5_9CORY</name>
<protein>
    <submittedName>
        <fullName evidence="8">SdrD B-like domain-containing protein</fullName>
    </submittedName>
</protein>
<dbReference type="SUPFAM" id="SSF117074">
    <property type="entry name" value="Hypothetical protein PA1324"/>
    <property type="match status" value="2"/>
</dbReference>
<dbReference type="InterPro" id="IPR033764">
    <property type="entry name" value="Sdr_B"/>
</dbReference>
<feature type="transmembrane region" description="Helical" evidence="5">
    <location>
        <begin position="753"/>
        <end position="778"/>
    </location>
</feature>
<feature type="chain" id="PRO_5047297954" evidence="6">
    <location>
        <begin position="42"/>
        <end position="784"/>
    </location>
</feature>
<accession>A0ABU3PPR5</accession>
<evidence type="ECO:0000256" key="4">
    <source>
        <dbReference type="SAM" id="MobiDB-lite"/>
    </source>
</evidence>
<dbReference type="PANTHER" id="PTHR23303:SF15">
    <property type="entry name" value="COLOSSIN-A"/>
    <property type="match status" value="1"/>
</dbReference>
<evidence type="ECO:0000313" key="9">
    <source>
        <dbReference type="Proteomes" id="UP001265983"/>
    </source>
</evidence>
<keyword evidence="5" id="KW-1133">Transmembrane helix</keyword>
<evidence type="ECO:0000256" key="3">
    <source>
        <dbReference type="ARBA" id="ARBA00022729"/>
    </source>
</evidence>
<feature type="region of interest" description="Disordered" evidence="4">
    <location>
        <begin position="35"/>
        <end position="58"/>
    </location>
</feature>
<evidence type="ECO:0000259" key="7">
    <source>
        <dbReference type="Pfam" id="PF17210"/>
    </source>
</evidence>
<feature type="domain" description="SD-repeat containing protein B" evidence="7">
    <location>
        <begin position="558"/>
        <end position="679"/>
    </location>
</feature>
<keyword evidence="2" id="KW-0964">Secreted</keyword>
<dbReference type="Proteomes" id="UP001265983">
    <property type="component" value="Unassembled WGS sequence"/>
</dbReference>
<feature type="region of interest" description="Disordered" evidence="4">
    <location>
        <begin position="711"/>
        <end position="750"/>
    </location>
</feature>
<sequence>MECHKPSKSLKSSRLSRKALSLVTALSVGAALATVSSQASAEPSVPSPRTPSAYNDNYGRNVIGEEKLEQLKPSVTGGEKTVKVGDHVAYEYKVKTGFPNDPNNVTAQRWMRLTLTENPQVPFDKDVNGLPKVEGLPADSKIEKVEGDDHSWRVVLGAEYLDMDKSGARVNNPQHYQWKNGSSNWDKHGPWNPPESIDIKVPAVVAGTSGDGFASGKMEVVSGRLADIELQDNIEYKFIENNGKGLCKWEAHYETQLTKDDASYWLQKVTVFSDPESTEDFVALPYRYKGLTPNLIRGEVKVNGQKYKDLQRITPKKSQDFPGYEIGELVVTDKVPPFFSEKWILPKYPVEVDFIFENPCGEKVTEQVVKDKPRFIAGYGNGLVPEYTFVQASGAFVGMVRPPEDASDSAEFKFIKEEKKGSVSVGDFVWIDANKNGIQDSDEKGLADVELELSYLDGSPVTDVHGQPVRAVKTGADGKYLFKDLPIPQDNQRYRVTVGTVPNGYVPTQAEVGNAREKDSSTKTSDATVLSKDGDSDLTLDFGFVKEEEPVAEPGSVSVGDYVWFDANANGVQDQNEKGLAGVTLELQGPDGQQVTDIGGAIVEKVVTEHDGKYRFSNLPILTEGQKYKVVVSDYPEGYEPTVAASGNDVEMDSSTGWAETGKMMSVDGAVDNSLDFGFVQTDAPWDGKWWLSLIPLAVIPLIPLIGGHAGSSAVPTSPVPPQQGSAKQQEPSSQSQPDKQQATSQKPANKQLAATGAGVLGILAMAIACITAGVFLVRSRKNS</sequence>
<dbReference type="PANTHER" id="PTHR23303">
    <property type="entry name" value="CARBOXYPEPTIDASE REGULATORY REGION-CONTAINING"/>
    <property type="match status" value="1"/>
</dbReference>
<feature type="compositionally biased region" description="Polar residues" evidence="4">
    <location>
        <begin position="723"/>
        <end position="749"/>
    </location>
</feature>
<feature type="domain" description="SD-repeat containing protein B" evidence="7">
    <location>
        <begin position="424"/>
        <end position="544"/>
    </location>
</feature>
<dbReference type="InterPro" id="IPR051417">
    <property type="entry name" value="SDr/BOS_complex"/>
</dbReference>
<comment type="subcellular location">
    <subcellularLocation>
        <location evidence="1">Secreted</location>
    </subcellularLocation>
</comment>
<feature type="signal peptide" evidence="6">
    <location>
        <begin position="1"/>
        <end position="41"/>
    </location>
</feature>
<dbReference type="Pfam" id="PF17210">
    <property type="entry name" value="SdrD_B"/>
    <property type="match status" value="2"/>
</dbReference>